<gene>
    <name evidence="1" type="ORF">CVLEPA_LOCUS11681</name>
</gene>
<evidence type="ECO:0000313" key="2">
    <source>
        <dbReference type="Proteomes" id="UP001642483"/>
    </source>
</evidence>
<sequence length="124" mass="14201">MIWNKVLKGLASTMEHFIFAAKTGNLSAHPSVADKRSKIKWKQFIGQEFKGTGLFSAFVALCCIEMYQVCLRYSIGTTICQLCNFILMDFSVQYEHFTSTNGIYTVFSPMHVKYFNFISCLPRI</sequence>
<evidence type="ECO:0000313" key="1">
    <source>
        <dbReference type="EMBL" id="CAK8681485.1"/>
    </source>
</evidence>
<protein>
    <submittedName>
        <fullName evidence="1">Uncharacterized protein</fullName>
    </submittedName>
</protein>
<accession>A0ABP0FPC6</accession>
<reference evidence="1 2" key="1">
    <citation type="submission" date="2024-02" db="EMBL/GenBank/DDBJ databases">
        <authorList>
            <person name="Daric V."/>
            <person name="Darras S."/>
        </authorList>
    </citation>
    <scope>NUCLEOTIDE SEQUENCE [LARGE SCALE GENOMIC DNA]</scope>
</reference>
<comment type="caution">
    <text evidence="1">The sequence shown here is derived from an EMBL/GenBank/DDBJ whole genome shotgun (WGS) entry which is preliminary data.</text>
</comment>
<name>A0ABP0FPC6_CLALP</name>
<organism evidence="1 2">
    <name type="scientific">Clavelina lepadiformis</name>
    <name type="common">Light-bulb sea squirt</name>
    <name type="synonym">Ascidia lepadiformis</name>
    <dbReference type="NCBI Taxonomy" id="159417"/>
    <lineage>
        <taxon>Eukaryota</taxon>
        <taxon>Metazoa</taxon>
        <taxon>Chordata</taxon>
        <taxon>Tunicata</taxon>
        <taxon>Ascidiacea</taxon>
        <taxon>Aplousobranchia</taxon>
        <taxon>Clavelinidae</taxon>
        <taxon>Clavelina</taxon>
    </lineage>
</organism>
<dbReference type="Proteomes" id="UP001642483">
    <property type="component" value="Unassembled WGS sequence"/>
</dbReference>
<keyword evidence="2" id="KW-1185">Reference proteome</keyword>
<proteinExistence type="predicted"/>
<dbReference type="EMBL" id="CAWYQH010000079">
    <property type="protein sequence ID" value="CAK8681485.1"/>
    <property type="molecule type" value="Genomic_DNA"/>
</dbReference>